<sequence>MKFQKIIKFLTPLTVASTSATLVGCANNTTNNDNINDAWDNLITINNGYINSGFHAKKGEKQLEIEQKFLNLLSQRFNELKNKDPLTKDLADVKFNINVVGKKDTYISKLKGDNKDNDLFIANYTVYDSEFLDENNEFKNEEGIKLVAQTATLKFNWQSDDNDFYTTGLKDDKLRQAAEKNNIKWVKDTGFEYPDWENAMIKWKENNQEDKLKWDGSKFAAFYEKNALTYVYHGAILIAGDKAKRDQIIKDWEEKDWDKFVQHGIAYKEIESAGRYKYQIALLARHFNKSIEEIKTDLEGKYARYVVVGNSAKAQLGKASTNITPAIGFDDEGVYNWTRDLKNEMFFKPAEFQSYKAFDDADNKVVRTLTLTNPAAYDVVLGRKGLSDKQVELIQKALNSLSLEENTYGIFTGYNKFLPIDKELFIKFLKLQRQAQSKIDLVTDIPKIIN</sequence>
<dbReference type="NCBIfam" id="NF045838">
    <property type="entry name" value="MG289_thiam_LP"/>
    <property type="match status" value="1"/>
</dbReference>
<keyword evidence="3" id="KW-1185">Reference proteome</keyword>
<dbReference type="AlphaFoldDB" id="A0A507SQL2"/>
<accession>A0A507SQL2</accession>
<dbReference type="Proteomes" id="UP000320801">
    <property type="component" value="Unassembled WGS sequence"/>
</dbReference>
<dbReference type="RefSeq" id="WP_141483659.1">
    <property type="nucleotide sequence ID" value="NZ_SMDN01000002.1"/>
</dbReference>
<dbReference type="Pfam" id="PF06646">
    <property type="entry name" value="CypI"/>
    <property type="match status" value="1"/>
</dbReference>
<feature type="signal peptide" evidence="1">
    <location>
        <begin position="1"/>
        <end position="20"/>
    </location>
</feature>
<evidence type="ECO:0000313" key="2">
    <source>
        <dbReference type="EMBL" id="TQC54077.1"/>
    </source>
</evidence>
<organism evidence="2 3">
    <name type="scientific">Mycoplasmopsis mucosicanis</name>
    <dbReference type="NCBI Taxonomy" id="458208"/>
    <lineage>
        <taxon>Bacteria</taxon>
        <taxon>Bacillati</taxon>
        <taxon>Mycoplasmatota</taxon>
        <taxon>Mycoplasmoidales</taxon>
        <taxon>Metamycoplasmataceae</taxon>
        <taxon>Mycoplasmopsis</taxon>
    </lineage>
</organism>
<dbReference type="InterPro" id="IPR010592">
    <property type="entry name" value="CypI"/>
</dbReference>
<dbReference type="InterPro" id="IPR043099">
    <property type="entry name" value="CypI_dom_I"/>
</dbReference>
<keyword evidence="1" id="KW-0732">Signal</keyword>
<comment type="caution">
    <text evidence="2">The sequence shown here is derived from an EMBL/GenBank/DDBJ whole genome shotgun (WGS) entry which is preliminary data.</text>
</comment>
<dbReference type="Gene3D" id="3.40.190.180">
    <property type="entry name" value="Cypl, domain I"/>
    <property type="match status" value="1"/>
</dbReference>
<reference evidence="2 3" key="1">
    <citation type="submission" date="2019-03" db="EMBL/GenBank/DDBJ databases">
        <title>Characterization of a novel Mycoplasma cynos real-time PCR assay.</title>
        <authorList>
            <person name="Tallmadge R.L."/>
            <person name="Mitchell P.K."/>
            <person name="Goodman L."/>
        </authorList>
    </citation>
    <scope>NUCLEOTIDE SEQUENCE [LARGE SCALE GENOMIC DNA]</scope>
    <source>
        <strain evidence="2 3">1642</strain>
    </source>
</reference>
<feature type="chain" id="PRO_5021258876" evidence="1">
    <location>
        <begin position="21"/>
        <end position="450"/>
    </location>
</feature>
<proteinExistence type="predicted"/>
<gene>
    <name evidence="2" type="ORF">E1I18_00530</name>
</gene>
<protein>
    <submittedName>
        <fullName evidence="2">ABC transporter substrate-binding protein</fullName>
    </submittedName>
</protein>
<dbReference type="PROSITE" id="PS51257">
    <property type="entry name" value="PROKAR_LIPOPROTEIN"/>
    <property type="match status" value="1"/>
</dbReference>
<dbReference type="InterPro" id="IPR043100">
    <property type="entry name" value="CypI_dom_II"/>
</dbReference>
<dbReference type="EMBL" id="SMDN01000002">
    <property type="protein sequence ID" value="TQC54077.1"/>
    <property type="molecule type" value="Genomic_DNA"/>
</dbReference>
<evidence type="ECO:0000256" key="1">
    <source>
        <dbReference type="SAM" id="SignalP"/>
    </source>
</evidence>
<evidence type="ECO:0000313" key="3">
    <source>
        <dbReference type="Proteomes" id="UP000320801"/>
    </source>
</evidence>
<dbReference type="OrthoDB" id="401239at2"/>
<dbReference type="Gene3D" id="3.40.190.190">
    <property type="entry name" value="CypI, domain 2"/>
    <property type="match status" value="1"/>
</dbReference>
<name>A0A507SQL2_9BACT</name>